<sequence length="119" mass="13578">MAIAKSNIKRVEDILEGIYYDAQNPASYGGVKKLAKVANVPVKVAEKWLIKQDTQTLHKPVRFIFQRRKTLSYGIGDFIQSDLVDISKFSRQNKEIKFLLTSIDVFSKKAYAQALKNKI</sequence>
<dbReference type="PANTHER" id="PTHR46585">
    <property type="entry name" value="INTEGRASE CORE DOMAIN CONTAINING PROTEIN"/>
    <property type="match status" value="1"/>
</dbReference>
<protein>
    <submittedName>
        <fullName evidence="1">Integrase catalytic domain-containing protein</fullName>
    </submittedName>
</protein>
<evidence type="ECO:0000313" key="1">
    <source>
        <dbReference type="EMBL" id="GFX86061.1"/>
    </source>
</evidence>
<dbReference type="AlphaFoldDB" id="A0A8X6R674"/>
<reference evidence="1" key="1">
    <citation type="submission" date="2020-08" db="EMBL/GenBank/DDBJ databases">
        <title>Multicomponent nature underlies the extraordinary mechanical properties of spider dragline silk.</title>
        <authorList>
            <person name="Kono N."/>
            <person name="Nakamura H."/>
            <person name="Mori M."/>
            <person name="Yoshida Y."/>
            <person name="Ohtoshi R."/>
            <person name="Malay A.D."/>
            <person name="Moran D.A.P."/>
            <person name="Tomita M."/>
            <person name="Numata K."/>
            <person name="Arakawa K."/>
        </authorList>
    </citation>
    <scope>NUCLEOTIDE SEQUENCE</scope>
</reference>
<proteinExistence type="predicted"/>
<comment type="caution">
    <text evidence="1">The sequence shown here is derived from an EMBL/GenBank/DDBJ whole genome shotgun (WGS) entry which is preliminary data.</text>
</comment>
<organism evidence="1">
    <name type="scientific">Trichonephila clavipes</name>
    <name type="common">Golden silk orbweaver</name>
    <name type="synonym">Nephila clavipes</name>
    <dbReference type="NCBI Taxonomy" id="2585209"/>
    <lineage>
        <taxon>Eukaryota</taxon>
        <taxon>Metazoa</taxon>
        <taxon>Ecdysozoa</taxon>
        <taxon>Arthropoda</taxon>
        <taxon>Chelicerata</taxon>
        <taxon>Arachnida</taxon>
        <taxon>Araneae</taxon>
        <taxon>Araneomorphae</taxon>
        <taxon>Entelegynae</taxon>
        <taxon>Araneoidea</taxon>
        <taxon>Nephilidae</taxon>
        <taxon>Trichonephila</taxon>
    </lineage>
</organism>
<accession>A0A8X6R674</accession>
<name>A0A8X6R674_TRICX</name>
<dbReference type="EMBL" id="BMAU01021002">
    <property type="protein sequence ID" value="GFX86061.1"/>
    <property type="molecule type" value="Genomic_DNA"/>
</dbReference>
<dbReference type="PANTHER" id="PTHR46585:SF1">
    <property type="entry name" value="CHROMO DOMAIN-CONTAINING PROTEIN"/>
    <property type="match status" value="1"/>
</dbReference>
<gene>
    <name evidence="1" type="primary">AVEN_68530_1</name>
    <name evidence="1" type="ORF">TNCV_2403571</name>
</gene>